<dbReference type="STRING" id="1798480.A2851_05105"/>
<dbReference type="PANTHER" id="PTHR11606">
    <property type="entry name" value="GLUTAMATE DEHYDROGENASE"/>
    <property type="match status" value="1"/>
</dbReference>
<feature type="binding site" evidence="5">
    <location>
        <position position="210"/>
    </location>
    <ligand>
        <name>NAD(+)</name>
        <dbReference type="ChEBI" id="CHEBI:57540"/>
    </ligand>
</feature>
<dbReference type="PIRSF" id="PIRSF000185">
    <property type="entry name" value="Glu_DH"/>
    <property type="match status" value="1"/>
</dbReference>
<dbReference type="GO" id="GO:0004352">
    <property type="term" value="F:glutamate dehydrogenase (NAD+) activity"/>
    <property type="evidence" value="ECO:0007669"/>
    <property type="project" value="TreeGrafter"/>
</dbReference>
<comment type="caution">
    <text evidence="9">The sequence shown here is derived from an EMBL/GenBank/DDBJ whole genome shotgun (WGS) entry which is preliminary data.</text>
</comment>
<accession>A0A1F6CTI7</accession>
<evidence type="ECO:0000313" key="9">
    <source>
        <dbReference type="EMBL" id="OGG52486.1"/>
    </source>
</evidence>
<dbReference type="InterPro" id="IPR006096">
    <property type="entry name" value="Glu/Leu/Phe/Val/Trp_DH_C"/>
</dbReference>
<dbReference type="EMBL" id="MFKT01000029">
    <property type="protein sequence ID" value="OGG52486.1"/>
    <property type="molecule type" value="Genomic_DNA"/>
</dbReference>
<proteinExistence type="inferred from homology"/>
<evidence type="ECO:0000256" key="2">
    <source>
        <dbReference type="ARBA" id="ARBA00023002"/>
    </source>
</evidence>
<dbReference type="SUPFAM" id="SSF51735">
    <property type="entry name" value="NAD(P)-binding Rossmann-fold domains"/>
    <property type="match status" value="1"/>
</dbReference>
<dbReference type="InterPro" id="IPR046346">
    <property type="entry name" value="Aminoacid_DH-like_N_sf"/>
</dbReference>
<dbReference type="Gene3D" id="3.40.50.720">
    <property type="entry name" value="NAD(P)-binding Rossmann-like Domain"/>
    <property type="match status" value="1"/>
</dbReference>
<dbReference type="InterPro" id="IPR033922">
    <property type="entry name" value="NAD_bind_Glu_DH"/>
</dbReference>
<dbReference type="GO" id="GO:0000166">
    <property type="term" value="F:nucleotide binding"/>
    <property type="evidence" value="ECO:0007669"/>
    <property type="project" value="UniProtKB-KW"/>
</dbReference>
<keyword evidence="5" id="KW-0547">Nucleotide-binding</keyword>
<evidence type="ECO:0000256" key="4">
    <source>
        <dbReference type="PIRSR" id="PIRSR000185-1"/>
    </source>
</evidence>
<dbReference type="InterPro" id="IPR036291">
    <property type="entry name" value="NAD(P)-bd_dom_sf"/>
</dbReference>
<dbReference type="Proteomes" id="UP000176863">
    <property type="component" value="Unassembled WGS sequence"/>
</dbReference>
<evidence type="ECO:0000313" key="10">
    <source>
        <dbReference type="Proteomes" id="UP000176863"/>
    </source>
</evidence>
<evidence type="ECO:0000256" key="5">
    <source>
        <dbReference type="PIRSR" id="PIRSR000185-2"/>
    </source>
</evidence>
<dbReference type="InterPro" id="IPR006097">
    <property type="entry name" value="Glu/Leu/Phe/Val/Trp_DH_dimer"/>
</dbReference>
<feature type="binding site" evidence="5">
    <location>
        <position position="58"/>
    </location>
    <ligand>
        <name>substrate</name>
    </ligand>
</feature>
<dbReference type="InterPro" id="IPR006095">
    <property type="entry name" value="Glu/Leu/Phe/Val/Trp_DH"/>
</dbReference>
<feature type="domain" description="Glutamate/phenylalanine/leucine/valine/L-tryptophan dehydrogenase C-terminal" evidence="8">
    <location>
        <begin position="171"/>
        <end position="399"/>
    </location>
</feature>
<dbReference type="SUPFAM" id="SSF53223">
    <property type="entry name" value="Aminoacid dehydrogenase-like, N-terminal domain"/>
    <property type="match status" value="1"/>
</dbReference>
<evidence type="ECO:0000256" key="6">
    <source>
        <dbReference type="PIRSR" id="PIRSR000185-3"/>
    </source>
</evidence>
<evidence type="ECO:0000256" key="7">
    <source>
        <dbReference type="RuleBase" id="RU004417"/>
    </source>
</evidence>
<dbReference type="PROSITE" id="PS00074">
    <property type="entry name" value="GLFV_DEHYDROGENASE"/>
    <property type="match status" value="1"/>
</dbReference>
<dbReference type="InterPro" id="IPR014362">
    <property type="entry name" value="Glu_DH"/>
</dbReference>
<dbReference type="SMART" id="SM00839">
    <property type="entry name" value="ELFV_dehydrog"/>
    <property type="match status" value="1"/>
</dbReference>
<sequence length="405" mass="44018">MQLTRATAVQKISDDLRVRLSAPEREVKVSIPVRMDDGSLKVFEGYRVQYSSLRGPYKGGVRYHPDADINEVRALAFWMTMKCAVAGIPMGGGKGGVTVDPKELSIKELERLTRGFVRKLAPVLGPQRDVPGPDVGTNATIMGLIADEYSKIVGKATPAVATGKPLDQGGSEGRSESTGIGGMYVLMALLPHLTRKKPSQLTVAIQGFGNVGSFLARNLVAEGFKIIGLSDSKGGIYTEKGLDPDAAETYKKKNGSLEGFPGTKNISNEKLLELTCDIVVPAALENAITKSNAAKIKAHIVLEMANGPTTTEADDILFKKEIHVVPDVLANAGGVVVSTYEWEQNLKNEHWTEKKVLGKLRKLLEREAKNVWKRSTKLKTDLRRAAFSVALERLDATLDKTPKKR</sequence>
<dbReference type="AlphaFoldDB" id="A0A1F6CTI7"/>
<feature type="binding site" evidence="5">
    <location>
        <position position="338"/>
    </location>
    <ligand>
        <name>substrate</name>
    </ligand>
</feature>
<reference evidence="9 10" key="1">
    <citation type="journal article" date="2016" name="Nat. Commun.">
        <title>Thousands of microbial genomes shed light on interconnected biogeochemical processes in an aquifer system.</title>
        <authorList>
            <person name="Anantharaman K."/>
            <person name="Brown C.T."/>
            <person name="Hug L.A."/>
            <person name="Sharon I."/>
            <person name="Castelle C.J."/>
            <person name="Probst A.J."/>
            <person name="Thomas B.C."/>
            <person name="Singh A."/>
            <person name="Wilkins M.J."/>
            <person name="Karaoz U."/>
            <person name="Brodie E.L."/>
            <person name="Williams K.H."/>
            <person name="Hubbard S.S."/>
            <person name="Banfield J.F."/>
        </authorList>
    </citation>
    <scope>NUCLEOTIDE SEQUENCE [LARGE SCALE GENOMIC DNA]</scope>
</reference>
<comment type="similarity">
    <text evidence="1 3 7">Belongs to the Glu/Leu/Phe/Val dehydrogenases family.</text>
</comment>
<evidence type="ECO:0000256" key="3">
    <source>
        <dbReference type="PIRNR" id="PIRNR000185"/>
    </source>
</evidence>
<dbReference type="Pfam" id="PF00208">
    <property type="entry name" value="ELFV_dehydrog"/>
    <property type="match status" value="1"/>
</dbReference>
<feature type="binding site" evidence="5">
    <location>
        <position position="82"/>
    </location>
    <ligand>
        <name>substrate</name>
    </ligand>
</feature>
<keyword evidence="5" id="KW-0520">NAD</keyword>
<dbReference type="InterPro" id="IPR033524">
    <property type="entry name" value="Glu/Leu/Phe/Val_DH_AS"/>
</dbReference>
<feature type="active site" description="Proton donor" evidence="4">
    <location>
        <position position="94"/>
    </location>
</feature>
<organism evidence="9 10">
    <name type="scientific">Candidatus Kaiserbacteria bacterium RIFCSPHIGHO2_01_FULL_53_29</name>
    <dbReference type="NCBI Taxonomy" id="1798480"/>
    <lineage>
        <taxon>Bacteria</taxon>
        <taxon>Candidatus Kaiseribacteriota</taxon>
    </lineage>
</organism>
<evidence type="ECO:0000259" key="8">
    <source>
        <dbReference type="SMART" id="SM00839"/>
    </source>
</evidence>
<feature type="site" description="Important for catalysis" evidence="6">
    <location>
        <position position="134"/>
    </location>
</feature>
<keyword evidence="2 3" id="KW-0560">Oxidoreductase</keyword>
<dbReference type="CDD" id="cd01076">
    <property type="entry name" value="NAD_bind_1_Glu_DH"/>
    <property type="match status" value="1"/>
</dbReference>
<dbReference type="Pfam" id="PF02812">
    <property type="entry name" value="ELFV_dehydrog_N"/>
    <property type="match status" value="1"/>
</dbReference>
<evidence type="ECO:0000256" key="1">
    <source>
        <dbReference type="ARBA" id="ARBA00006382"/>
    </source>
</evidence>
<dbReference type="PRINTS" id="PR00082">
    <property type="entry name" value="GLFDHDRGNASE"/>
</dbReference>
<name>A0A1F6CTI7_9BACT</name>
<dbReference type="PANTHER" id="PTHR11606:SF13">
    <property type="entry name" value="GLUTAMATE DEHYDROGENASE 1, MITOCHONDRIAL"/>
    <property type="match status" value="1"/>
</dbReference>
<feature type="binding site" evidence="5">
    <location>
        <position position="178"/>
    </location>
    <ligand>
        <name>NAD(+)</name>
        <dbReference type="ChEBI" id="CHEBI:57540"/>
    </ligand>
</feature>
<dbReference type="GO" id="GO:0006538">
    <property type="term" value="P:L-glutamate catabolic process"/>
    <property type="evidence" value="ECO:0007669"/>
    <property type="project" value="TreeGrafter"/>
</dbReference>
<protein>
    <recommendedName>
        <fullName evidence="3">Glutamate dehydrogenase</fullName>
    </recommendedName>
</protein>
<gene>
    <name evidence="9" type="ORF">A2851_05105</name>
</gene>
<dbReference type="Gene3D" id="3.40.50.10860">
    <property type="entry name" value="Leucine Dehydrogenase, chain A, domain 1"/>
    <property type="match status" value="1"/>
</dbReference>